<dbReference type="AlphaFoldDB" id="A0A0B7G0C1"/>
<sequence>MPDLLFINDLPYLVTVSLFIVERSGEHRLLARRDVDGYDQVRFRRRTPVPRGARFYMVFHNDLATLIRVEAFRNQNKVRDEEVESTGTLRLSGFIV</sequence>
<keyword evidence="2" id="KW-1185">Reference proteome</keyword>
<proteinExistence type="predicted"/>
<accession>A0A0B7G0C1</accession>
<reference evidence="1 2" key="1">
    <citation type="submission" date="2014-11" db="EMBL/GenBank/DDBJ databases">
        <authorList>
            <person name="Wibberg Daniel"/>
        </authorList>
    </citation>
    <scope>NUCLEOTIDE SEQUENCE [LARGE SCALE GENOMIC DNA]</scope>
    <source>
        <strain evidence="1">Rhizoctonia solani AG1-IB 7/3/14</strain>
    </source>
</reference>
<dbReference type="Proteomes" id="UP000059188">
    <property type="component" value="Unassembled WGS sequence"/>
</dbReference>
<evidence type="ECO:0000313" key="1">
    <source>
        <dbReference type="EMBL" id="CEL62539.1"/>
    </source>
</evidence>
<name>A0A0B7G0C1_THACB</name>
<evidence type="ECO:0000313" key="2">
    <source>
        <dbReference type="Proteomes" id="UP000059188"/>
    </source>
</evidence>
<dbReference type="OrthoDB" id="3137043at2759"/>
<dbReference type="EMBL" id="LN679106">
    <property type="protein sequence ID" value="CEL62539.1"/>
    <property type="molecule type" value="Genomic_DNA"/>
</dbReference>
<gene>
    <name evidence="1" type="ORF">RSOLAG1IB_04895</name>
</gene>
<protein>
    <submittedName>
        <fullName evidence="1">Uncharacterized protein</fullName>
    </submittedName>
</protein>
<organism evidence="1 2">
    <name type="scientific">Thanatephorus cucumeris (strain AG1-IB / isolate 7/3/14)</name>
    <name type="common">Lettuce bottom rot fungus</name>
    <name type="synonym">Rhizoctonia solani</name>
    <dbReference type="NCBI Taxonomy" id="1108050"/>
    <lineage>
        <taxon>Eukaryota</taxon>
        <taxon>Fungi</taxon>
        <taxon>Dikarya</taxon>
        <taxon>Basidiomycota</taxon>
        <taxon>Agaricomycotina</taxon>
        <taxon>Agaricomycetes</taxon>
        <taxon>Cantharellales</taxon>
        <taxon>Ceratobasidiaceae</taxon>
        <taxon>Rhizoctonia</taxon>
        <taxon>Rhizoctonia solani AG-1</taxon>
    </lineage>
</organism>